<accession>A0ABT8GA62</accession>
<gene>
    <name evidence="2" type="ORF">QQX09_08780</name>
</gene>
<name>A0ABT8GA62_9MICO</name>
<organism evidence="2 3">
    <name type="scientific">Demequina litoralis</name>
    <dbReference type="NCBI Taxonomy" id="3051660"/>
    <lineage>
        <taxon>Bacteria</taxon>
        <taxon>Bacillati</taxon>
        <taxon>Actinomycetota</taxon>
        <taxon>Actinomycetes</taxon>
        <taxon>Micrococcales</taxon>
        <taxon>Demequinaceae</taxon>
        <taxon>Demequina</taxon>
    </lineage>
</organism>
<feature type="region of interest" description="Disordered" evidence="1">
    <location>
        <begin position="195"/>
        <end position="234"/>
    </location>
</feature>
<dbReference type="RefSeq" id="WP_301133572.1">
    <property type="nucleotide sequence ID" value="NZ_JAUHPW010000006.1"/>
</dbReference>
<evidence type="ECO:0000313" key="3">
    <source>
        <dbReference type="Proteomes" id="UP001172728"/>
    </source>
</evidence>
<sequence length="423" mass="45742">MGFFTSDGDARRFYEADAWFQAWLAASPKSADYLATQLRKATGHDLRFTPAELRPTIDWVTRDLRRDRSAVKPDWAFRSDLGRELTMHGSALIDGLLVYVGGLADDHQPLTWGLDRREGSPTYLDPVLGPGGPPIALLPHAVAAMGHGRAAWDGIEDVLRWFASPGELSYEAFDTPGDVRDSFIPKGGLFKKAVRPTELPSVPPSEALGPEGEGDPGLVVNDAGPGHAPGTPSDATHHAIVMLAAGAIDEPALLRFLRGCDAAPGIARVAFRSHHILEVWAPGLLTVEVLSELRRAARAELPAREDDAPLTEDDRRGLLLRAPFLERLGRHDDLAVRTIEVDGFDATITVQTPWLDDYTYTVALHPRVVESLTQARMQAVADALGLLPGVDRVLWEDAEGVHVHAPGLPAEELAEAVADALAA</sequence>
<keyword evidence="3" id="KW-1185">Reference proteome</keyword>
<dbReference type="Proteomes" id="UP001172728">
    <property type="component" value="Unassembled WGS sequence"/>
</dbReference>
<evidence type="ECO:0000313" key="2">
    <source>
        <dbReference type="EMBL" id="MDN4475947.1"/>
    </source>
</evidence>
<proteinExistence type="predicted"/>
<dbReference type="EMBL" id="JAUHPW010000006">
    <property type="protein sequence ID" value="MDN4475947.1"/>
    <property type="molecule type" value="Genomic_DNA"/>
</dbReference>
<evidence type="ECO:0000256" key="1">
    <source>
        <dbReference type="SAM" id="MobiDB-lite"/>
    </source>
</evidence>
<reference evidence="2" key="1">
    <citation type="submission" date="2023-06" db="EMBL/GenBank/DDBJ databases">
        <title>Sysu t00192.</title>
        <authorList>
            <person name="Gao L."/>
            <person name="Fang B.-Z."/>
            <person name="Li W.-J."/>
        </authorList>
    </citation>
    <scope>NUCLEOTIDE SEQUENCE</scope>
    <source>
        <strain evidence="2">SYSU T00192</strain>
    </source>
</reference>
<protein>
    <submittedName>
        <fullName evidence="2">Uncharacterized protein</fullName>
    </submittedName>
</protein>
<comment type="caution">
    <text evidence="2">The sequence shown here is derived from an EMBL/GenBank/DDBJ whole genome shotgun (WGS) entry which is preliminary data.</text>
</comment>